<evidence type="ECO:0000313" key="14">
    <source>
        <dbReference type="EMBL" id="NYZ63988.1"/>
    </source>
</evidence>
<keyword evidence="15" id="KW-1185">Reference proteome</keyword>
<keyword evidence="11 14" id="KW-0413">Isomerase</keyword>
<dbReference type="Pfam" id="PF00639">
    <property type="entry name" value="Rotamase"/>
    <property type="match status" value="1"/>
</dbReference>
<evidence type="ECO:0000256" key="6">
    <source>
        <dbReference type="ARBA" id="ARBA00023136"/>
    </source>
</evidence>
<proteinExistence type="inferred from homology"/>
<dbReference type="GO" id="GO:0005886">
    <property type="term" value="C:plasma membrane"/>
    <property type="evidence" value="ECO:0007669"/>
    <property type="project" value="UniProtKB-SubCell"/>
</dbReference>
<comment type="similarity">
    <text evidence="8">Belongs to the PpiD chaperone family.</text>
</comment>
<dbReference type="AlphaFoldDB" id="A0A7Z0QSK7"/>
<evidence type="ECO:0000256" key="11">
    <source>
        <dbReference type="PROSITE-ProRule" id="PRU00278"/>
    </source>
</evidence>
<dbReference type="Proteomes" id="UP000589896">
    <property type="component" value="Unassembled WGS sequence"/>
</dbReference>
<dbReference type="PROSITE" id="PS50198">
    <property type="entry name" value="PPIC_PPIASE_2"/>
    <property type="match status" value="1"/>
</dbReference>
<name>A0A7Z0QSK7_9GAMM</name>
<dbReference type="PROSITE" id="PS01096">
    <property type="entry name" value="PPIC_PPIASE_1"/>
    <property type="match status" value="1"/>
</dbReference>
<keyword evidence="4 12" id="KW-0812">Transmembrane</keyword>
<dbReference type="Gene3D" id="3.10.50.40">
    <property type="match status" value="1"/>
</dbReference>
<dbReference type="SUPFAM" id="SSF109998">
    <property type="entry name" value="Triger factor/SurA peptide-binding domain-like"/>
    <property type="match status" value="1"/>
</dbReference>
<keyword evidence="6 12" id="KW-0472">Membrane</keyword>
<evidence type="ECO:0000259" key="13">
    <source>
        <dbReference type="PROSITE" id="PS50198"/>
    </source>
</evidence>
<evidence type="ECO:0000256" key="8">
    <source>
        <dbReference type="ARBA" id="ARBA00038408"/>
    </source>
</evidence>
<evidence type="ECO:0000256" key="7">
    <source>
        <dbReference type="ARBA" id="ARBA00023186"/>
    </source>
</evidence>
<comment type="subcellular location">
    <subcellularLocation>
        <location evidence="1">Cell inner membrane</location>
        <topology evidence="1">Single-pass type II membrane protein</topology>
        <orientation evidence="1">Periplasmic side</orientation>
    </subcellularLocation>
</comment>
<reference evidence="14 15" key="1">
    <citation type="submission" date="2020-07" db="EMBL/GenBank/DDBJ databases">
        <title>isolation of Luteimonas sp. SJ-16.</title>
        <authorList>
            <person name="Huang X.-X."/>
            <person name="Xu L."/>
            <person name="Sun J.-Q."/>
        </authorList>
    </citation>
    <scope>NUCLEOTIDE SEQUENCE [LARGE SCALE GENOMIC DNA]</scope>
    <source>
        <strain evidence="14 15">SJ-16</strain>
    </source>
</reference>
<keyword evidence="11" id="KW-0697">Rotamase</keyword>
<dbReference type="Gene3D" id="1.10.4030.10">
    <property type="entry name" value="Porin chaperone SurA, peptide-binding domain"/>
    <property type="match status" value="1"/>
</dbReference>
<evidence type="ECO:0000313" key="15">
    <source>
        <dbReference type="Proteomes" id="UP000589896"/>
    </source>
</evidence>
<dbReference type="GO" id="GO:0003755">
    <property type="term" value="F:peptidyl-prolyl cis-trans isomerase activity"/>
    <property type="evidence" value="ECO:0007669"/>
    <property type="project" value="UniProtKB-KW"/>
</dbReference>
<evidence type="ECO:0000256" key="12">
    <source>
        <dbReference type="SAM" id="Phobius"/>
    </source>
</evidence>
<organism evidence="14 15">
    <name type="scientific">Luteimonas deserti</name>
    <dbReference type="NCBI Taxonomy" id="2752306"/>
    <lineage>
        <taxon>Bacteria</taxon>
        <taxon>Pseudomonadati</taxon>
        <taxon>Pseudomonadota</taxon>
        <taxon>Gammaproteobacteria</taxon>
        <taxon>Lysobacterales</taxon>
        <taxon>Lysobacteraceae</taxon>
        <taxon>Luteimonas</taxon>
    </lineage>
</organism>
<dbReference type="Pfam" id="PF13624">
    <property type="entry name" value="SurA_N_3"/>
    <property type="match status" value="2"/>
</dbReference>
<dbReference type="RefSeq" id="WP_180546181.1">
    <property type="nucleotide sequence ID" value="NZ_JACCJZ010000020.1"/>
</dbReference>
<evidence type="ECO:0000256" key="10">
    <source>
        <dbReference type="ARBA" id="ARBA00042775"/>
    </source>
</evidence>
<dbReference type="InterPro" id="IPR023058">
    <property type="entry name" value="PPIase_PpiC_CS"/>
</dbReference>
<feature type="transmembrane region" description="Helical" evidence="12">
    <location>
        <begin position="12"/>
        <end position="30"/>
    </location>
</feature>
<comment type="caution">
    <text evidence="14">The sequence shown here is derived from an EMBL/GenBank/DDBJ whole genome shotgun (WGS) entry which is preliminary data.</text>
</comment>
<feature type="domain" description="PpiC" evidence="13">
    <location>
        <begin position="287"/>
        <end position="390"/>
    </location>
</feature>
<evidence type="ECO:0000256" key="3">
    <source>
        <dbReference type="ARBA" id="ARBA00022519"/>
    </source>
</evidence>
<sequence>MLQALREKTSGWIAIAIVAVLAVPFAFFGMEQYLFQNNADYAAKVEAPPTWWRSAPDVWLVRKLAWSTTEVSAAEFREAFDAMREQRRQAEGENFDARGFETMESKREVLEQLIDRAVLALAADRANIVVGDAQVYDVIRSIPAFQVDGQFDTQRYQLTLQSAQPPRTPREFESSVRLDLQRALVPQAVAESAFVTAGESQRLMRLLGERRDVSFMIVPPPTVEEAPVADADLQAWFEANANRYRAPEQVALEYIEVRADPAAVTGVVDEAEARAHFEQVKSRFTAAERRLASHILVEVPADADAAAQQAAQAKAADIAARARQPGADFAALARAESDDPGSSQGGGDLGWVETGMMTGPFEDALFAMQAGQVSDPVRTDFGWHVLQLREVDAARPVAFEDVREEMEREVRDNEGSRAYNEQVGRIVDEINRHPMSLEQAAAAARLPVRTIAAFARGAGSGIAANPAVVQAAFSEALTQDGTVSDPIEIAPDHTVFIRVTSHTPERARTLDEVRTRVTAEVRADRARRQAEAAADALVAELKAGTTLQALAETRGLTAQSVPGVPRGAPVPDAVANRAYFRVQPPADGATAPGRVMLGDGSAVVFTVDRVIPGDPAEASEQERTMLRQQLGALLGNEDAEVLQRALRREMKITVNEARLL</sequence>
<dbReference type="InterPro" id="IPR046357">
    <property type="entry name" value="PPIase_dom_sf"/>
</dbReference>
<keyword evidence="7" id="KW-0143">Chaperone</keyword>
<dbReference type="EMBL" id="JACCJZ010000020">
    <property type="protein sequence ID" value="NYZ63988.1"/>
    <property type="molecule type" value="Genomic_DNA"/>
</dbReference>
<keyword evidence="5 12" id="KW-1133">Transmembrane helix</keyword>
<dbReference type="InterPro" id="IPR052029">
    <property type="entry name" value="PpiD_chaperone"/>
</dbReference>
<dbReference type="PANTHER" id="PTHR47529:SF1">
    <property type="entry name" value="PERIPLASMIC CHAPERONE PPID"/>
    <property type="match status" value="1"/>
</dbReference>
<evidence type="ECO:0000256" key="2">
    <source>
        <dbReference type="ARBA" id="ARBA00022475"/>
    </source>
</evidence>
<gene>
    <name evidence="14" type="ORF">H0E82_14700</name>
</gene>
<accession>A0A7Z0QSK7</accession>
<keyword evidence="2" id="KW-1003">Cell membrane</keyword>
<dbReference type="InterPro" id="IPR027304">
    <property type="entry name" value="Trigger_fact/SurA_dom_sf"/>
</dbReference>
<evidence type="ECO:0000256" key="9">
    <source>
        <dbReference type="ARBA" id="ARBA00040743"/>
    </source>
</evidence>
<dbReference type="PANTHER" id="PTHR47529">
    <property type="entry name" value="PEPTIDYL-PROLYL CIS-TRANS ISOMERASE D"/>
    <property type="match status" value="1"/>
</dbReference>
<evidence type="ECO:0000256" key="5">
    <source>
        <dbReference type="ARBA" id="ARBA00022989"/>
    </source>
</evidence>
<evidence type="ECO:0000256" key="1">
    <source>
        <dbReference type="ARBA" id="ARBA00004382"/>
    </source>
</evidence>
<protein>
    <recommendedName>
        <fullName evidence="9">Periplasmic chaperone PpiD</fullName>
    </recommendedName>
    <alternativeName>
        <fullName evidence="10">Periplasmic folding chaperone</fullName>
    </alternativeName>
</protein>
<keyword evidence="3" id="KW-0997">Cell inner membrane</keyword>
<dbReference type="InterPro" id="IPR000297">
    <property type="entry name" value="PPIase_PpiC"/>
</dbReference>
<dbReference type="SUPFAM" id="SSF54534">
    <property type="entry name" value="FKBP-like"/>
    <property type="match status" value="1"/>
</dbReference>
<evidence type="ECO:0000256" key="4">
    <source>
        <dbReference type="ARBA" id="ARBA00022692"/>
    </source>
</evidence>